<organism evidence="2">
    <name type="scientific">hydrothermal vent metagenome</name>
    <dbReference type="NCBI Taxonomy" id="652676"/>
    <lineage>
        <taxon>unclassified sequences</taxon>
        <taxon>metagenomes</taxon>
        <taxon>ecological metagenomes</taxon>
    </lineage>
</organism>
<dbReference type="Gene3D" id="3.30.70.20">
    <property type="match status" value="1"/>
</dbReference>
<dbReference type="EMBL" id="UOFM01000138">
    <property type="protein sequence ID" value="VAW75500.1"/>
    <property type="molecule type" value="Genomic_DNA"/>
</dbReference>
<dbReference type="InterPro" id="IPR017896">
    <property type="entry name" value="4Fe4S_Fe-S-bd"/>
</dbReference>
<sequence>MALTIVAELCTACGDCGPVCKTESIKPHKGVFAINTDTCTECEDDFDSPQCLDICMEDDCIVPA</sequence>
<dbReference type="SUPFAM" id="SSF54862">
    <property type="entry name" value="4Fe-4S ferredoxins"/>
    <property type="match status" value="1"/>
</dbReference>
<reference evidence="2" key="1">
    <citation type="submission" date="2018-06" db="EMBL/GenBank/DDBJ databases">
        <authorList>
            <person name="Zhirakovskaya E."/>
        </authorList>
    </citation>
    <scope>NUCLEOTIDE SEQUENCE</scope>
</reference>
<gene>
    <name evidence="2" type="ORF">MNBD_GAMMA14-1286</name>
</gene>
<evidence type="ECO:0000313" key="2">
    <source>
        <dbReference type="EMBL" id="VAW75500.1"/>
    </source>
</evidence>
<dbReference type="AlphaFoldDB" id="A0A3B0YFH6"/>
<proteinExistence type="predicted"/>
<name>A0A3B0YFH6_9ZZZZ</name>
<protein>
    <submittedName>
        <fullName evidence="2">4Fe-4S ferredoxin, nitrogenase-associated</fullName>
    </submittedName>
</protein>
<accession>A0A3B0YFH6</accession>
<feature type="domain" description="4Fe-4S ferredoxin-type" evidence="1">
    <location>
        <begin position="1"/>
        <end position="30"/>
    </location>
</feature>
<dbReference type="PROSITE" id="PS51379">
    <property type="entry name" value="4FE4S_FER_2"/>
    <property type="match status" value="1"/>
</dbReference>
<evidence type="ECO:0000259" key="1">
    <source>
        <dbReference type="PROSITE" id="PS51379"/>
    </source>
</evidence>